<protein>
    <submittedName>
        <fullName evidence="1">Uncharacterized protein</fullName>
    </submittedName>
</protein>
<dbReference type="EMBL" id="CP053452">
    <property type="protein sequence ID" value="QJW99288.1"/>
    <property type="molecule type" value="Genomic_DNA"/>
</dbReference>
<dbReference type="Proteomes" id="UP000503447">
    <property type="component" value="Chromosome"/>
</dbReference>
<sequence>MFLLRRKIRYRGQLFSKLNDEPFISFHQLQMRDRRQCRGI</sequence>
<evidence type="ECO:0000313" key="1">
    <source>
        <dbReference type="EMBL" id="QJW99288.1"/>
    </source>
</evidence>
<organism evidence="1 2">
    <name type="scientific">Frigoriglobus tundricola</name>
    <dbReference type="NCBI Taxonomy" id="2774151"/>
    <lineage>
        <taxon>Bacteria</taxon>
        <taxon>Pseudomonadati</taxon>
        <taxon>Planctomycetota</taxon>
        <taxon>Planctomycetia</taxon>
        <taxon>Gemmatales</taxon>
        <taxon>Gemmataceae</taxon>
        <taxon>Frigoriglobus</taxon>
    </lineage>
</organism>
<dbReference type="AlphaFoldDB" id="A0A6M5YZI8"/>
<name>A0A6M5YZI8_9BACT</name>
<accession>A0A6M5YZI8</accession>
<dbReference type="KEGG" id="ftj:FTUN_6890"/>
<proteinExistence type="predicted"/>
<evidence type="ECO:0000313" key="2">
    <source>
        <dbReference type="Proteomes" id="UP000503447"/>
    </source>
</evidence>
<reference evidence="2" key="1">
    <citation type="submission" date="2020-05" db="EMBL/GenBank/DDBJ databases">
        <title>Frigoriglobus tundricola gen. nov., sp. nov., a psychrotolerant cellulolytic planctomycete of the family Gemmataceae with two divergent copies of 16S rRNA gene.</title>
        <authorList>
            <person name="Kulichevskaya I.S."/>
            <person name="Ivanova A.A."/>
            <person name="Naumoff D.G."/>
            <person name="Beletsky A.V."/>
            <person name="Rijpstra W.I.C."/>
            <person name="Sinninghe Damste J.S."/>
            <person name="Mardanov A.V."/>
            <person name="Ravin N.V."/>
            <person name="Dedysh S.N."/>
        </authorList>
    </citation>
    <scope>NUCLEOTIDE SEQUENCE [LARGE SCALE GENOMIC DNA]</scope>
    <source>
        <strain evidence="2">PL17</strain>
    </source>
</reference>
<gene>
    <name evidence="1" type="ORF">FTUN_6890</name>
</gene>
<keyword evidence="2" id="KW-1185">Reference proteome</keyword>